<dbReference type="InterPro" id="IPR046829">
    <property type="entry name" value="Calmod_bind_C"/>
</dbReference>
<dbReference type="InterPro" id="IPR046831">
    <property type="entry name" value="Calmodulin_bind_N"/>
</dbReference>
<comment type="similarity">
    <text evidence="2">Belongs to the plant ACBP60 protein family.</text>
</comment>
<keyword evidence="13" id="KW-1185">Reference proteome</keyword>
<evidence type="ECO:0000256" key="4">
    <source>
        <dbReference type="ARBA" id="ARBA00023125"/>
    </source>
</evidence>
<evidence type="ECO:0000256" key="7">
    <source>
        <dbReference type="ARBA" id="ARBA00023242"/>
    </source>
</evidence>
<reference evidence="12 13" key="1">
    <citation type="journal article" date="2019" name="Nat. Plants">
        <title>Stout camphor tree genome fills gaps in understanding of flowering plant genome evolution.</title>
        <authorList>
            <person name="Chaw S.M."/>
            <person name="Liu Y.C."/>
            <person name="Wu Y.W."/>
            <person name="Wang H.Y."/>
            <person name="Lin C.I."/>
            <person name="Wu C.S."/>
            <person name="Ke H.M."/>
            <person name="Chang L.Y."/>
            <person name="Hsu C.Y."/>
            <person name="Yang H.T."/>
            <person name="Sudianto E."/>
            <person name="Hsu M.H."/>
            <person name="Wu K.P."/>
            <person name="Wang L.N."/>
            <person name="Leebens-Mack J.H."/>
            <person name="Tsai I.J."/>
        </authorList>
    </citation>
    <scope>NUCLEOTIDE SEQUENCE [LARGE SCALE GENOMIC DNA]</scope>
    <source>
        <strain evidence="13">cv. Chaw 1501</strain>
        <tissue evidence="12">Young leaves</tissue>
    </source>
</reference>
<evidence type="ECO:0000256" key="6">
    <source>
        <dbReference type="ARBA" id="ARBA00023163"/>
    </source>
</evidence>
<comment type="caution">
    <text evidence="12">The sequence shown here is derived from an EMBL/GenBank/DDBJ whole genome shotgun (WGS) entry which is preliminary data.</text>
</comment>
<dbReference type="GO" id="GO:0003700">
    <property type="term" value="F:DNA-binding transcription factor activity"/>
    <property type="evidence" value="ECO:0007669"/>
    <property type="project" value="TreeGrafter"/>
</dbReference>
<feature type="domain" description="Calmodulin binding protein central" evidence="10">
    <location>
        <begin position="197"/>
        <end position="262"/>
    </location>
</feature>
<gene>
    <name evidence="12" type="ORF">CKAN_02353200</name>
</gene>
<evidence type="ECO:0000259" key="9">
    <source>
        <dbReference type="Pfam" id="PF07887"/>
    </source>
</evidence>
<keyword evidence="5" id="KW-0010">Activator</keyword>
<dbReference type="STRING" id="337451.A0A3S3R4B5"/>
<dbReference type="InterPro" id="IPR012416">
    <property type="entry name" value="CBP60"/>
</dbReference>
<dbReference type="AlphaFoldDB" id="A0A3S3R4B5"/>
<dbReference type="Pfam" id="PF20452">
    <property type="entry name" value="Calmod_bind_C"/>
    <property type="match status" value="1"/>
</dbReference>
<name>A0A3S3R4B5_9MAGN</name>
<dbReference type="GO" id="GO:0043565">
    <property type="term" value="F:sequence-specific DNA binding"/>
    <property type="evidence" value="ECO:0007669"/>
    <property type="project" value="TreeGrafter"/>
</dbReference>
<proteinExistence type="inferred from homology"/>
<evidence type="ECO:0000313" key="13">
    <source>
        <dbReference type="Proteomes" id="UP000283530"/>
    </source>
</evidence>
<organism evidence="12 13">
    <name type="scientific">Cinnamomum micranthum f. kanehirae</name>
    <dbReference type="NCBI Taxonomy" id="337451"/>
    <lineage>
        <taxon>Eukaryota</taxon>
        <taxon>Viridiplantae</taxon>
        <taxon>Streptophyta</taxon>
        <taxon>Embryophyta</taxon>
        <taxon>Tracheophyta</taxon>
        <taxon>Spermatophyta</taxon>
        <taxon>Magnoliopsida</taxon>
        <taxon>Magnoliidae</taxon>
        <taxon>Laurales</taxon>
        <taxon>Lauraceae</taxon>
        <taxon>Cinnamomum</taxon>
    </lineage>
</organism>
<evidence type="ECO:0000259" key="10">
    <source>
        <dbReference type="Pfam" id="PF20451"/>
    </source>
</evidence>
<feature type="domain" description="Calmodulin binding protein C-terminal" evidence="11">
    <location>
        <begin position="291"/>
        <end position="329"/>
    </location>
</feature>
<feature type="domain" description="Calmodulin binding protein-like N-terminal" evidence="9">
    <location>
        <begin position="71"/>
        <end position="184"/>
    </location>
</feature>
<protein>
    <submittedName>
        <fullName evidence="12">Calmodulin-binding protein 60 D-like protein isoform X1</fullName>
    </submittedName>
</protein>
<feature type="region of interest" description="Disordered" evidence="8">
    <location>
        <begin position="1"/>
        <end position="30"/>
    </location>
</feature>
<evidence type="ECO:0000256" key="3">
    <source>
        <dbReference type="ARBA" id="ARBA00023015"/>
    </source>
</evidence>
<evidence type="ECO:0000256" key="2">
    <source>
        <dbReference type="ARBA" id="ARBA00007214"/>
    </source>
</evidence>
<dbReference type="Pfam" id="PF20451">
    <property type="entry name" value="Calmod_bind_M"/>
    <property type="match status" value="1"/>
</dbReference>
<keyword evidence="7" id="KW-0539">Nucleus</keyword>
<dbReference type="InterPro" id="IPR046830">
    <property type="entry name" value="Calmod_bind_M"/>
</dbReference>
<dbReference type="PANTHER" id="PTHR31713:SF43">
    <property type="entry name" value="CALMODULIN-BINDING PROTEIN 60 G"/>
    <property type="match status" value="1"/>
</dbReference>
<evidence type="ECO:0000256" key="5">
    <source>
        <dbReference type="ARBA" id="ARBA00023159"/>
    </source>
</evidence>
<evidence type="ECO:0000259" key="11">
    <source>
        <dbReference type="Pfam" id="PF20452"/>
    </source>
</evidence>
<keyword evidence="4" id="KW-0238">DNA-binding</keyword>
<sequence>MAMKRLFYSAAASSSDENDDEQPRQRKRPTLHRCERRWNMHFDQLFLQFLDLPLPSIEFRRLKQQKFEVANSEVPVTTGPLSSIKVEIVVLDGEFGKDEKVSWTKEDFNSNIVREREGRRPLLTGELVVALRNGVGTFGNVTFTDNSSWIRSRTFRLGVRVVESSATTERIREARSEPFVVKDHRGELYKKHDSPSLRDDIWRLKNIGKDGVFCKRLIEKGIKTVQQFLRFLVTNPDELRTILGQGMSNKVWEETVRHARKCILDDKSYTYFSAGHAPLGSCSTPSMRLKMATFDGQNFLSLDGLTSYQEILVENLKREAYENQEGIREFNELLPFVGPSRPLSEPQPPIPDTGPSLQNLDSITHQNELALLDFTRATNPQLQNFTLHLSQLKDVLAPDFHTRQLFAPMQSDSFNMLEVDQPNLEHSIIPQDLQLSQAFAPSQSNTLDMNDSFHVPYGAYGNRWCESGSAGTNASDRHFLGNCNYPQVQMLNLLNPFPVLNDEMGAASLLSHLHSSDLSASSLGMVKPKGWRKLGAPLKWGILVRKDVAARRMAESCT</sequence>
<accession>A0A3S3R4B5</accession>
<dbReference type="Pfam" id="PF07887">
    <property type="entry name" value="Calmodulin_bind"/>
    <property type="match status" value="1"/>
</dbReference>
<comment type="subcellular location">
    <subcellularLocation>
        <location evidence="1">Nucleus</location>
    </subcellularLocation>
</comment>
<dbReference type="EMBL" id="QPKB01000010">
    <property type="protein sequence ID" value="RWR94250.1"/>
    <property type="molecule type" value="Genomic_DNA"/>
</dbReference>
<dbReference type="GO" id="GO:0005634">
    <property type="term" value="C:nucleus"/>
    <property type="evidence" value="ECO:0007669"/>
    <property type="project" value="UniProtKB-SubCell"/>
</dbReference>
<keyword evidence="6" id="KW-0804">Transcription</keyword>
<keyword evidence="3" id="KW-0805">Transcription regulation</keyword>
<dbReference type="GO" id="GO:0080142">
    <property type="term" value="P:regulation of salicylic acid biosynthetic process"/>
    <property type="evidence" value="ECO:0007669"/>
    <property type="project" value="TreeGrafter"/>
</dbReference>
<dbReference type="GO" id="GO:0005516">
    <property type="term" value="F:calmodulin binding"/>
    <property type="evidence" value="ECO:0007669"/>
    <property type="project" value="InterPro"/>
</dbReference>
<dbReference type="OrthoDB" id="748178at2759"/>
<evidence type="ECO:0000256" key="8">
    <source>
        <dbReference type="SAM" id="MobiDB-lite"/>
    </source>
</evidence>
<dbReference type="PANTHER" id="PTHR31713">
    <property type="entry name" value="OS02G0177800 PROTEIN"/>
    <property type="match status" value="1"/>
</dbReference>
<evidence type="ECO:0000256" key="1">
    <source>
        <dbReference type="ARBA" id="ARBA00004123"/>
    </source>
</evidence>
<dbReference type="Proteomes" id="UP000283530">
    <property type="component" value="Unassembled WGS sequence"/>
</dbReference>
<evidence type="ECO:0000313" key="12">
    <source>
        <dbReference type="EMBL" id="RWR94250.1"/>
    </source>
</evidence>